<keyword evidence="1" id="KW-0812">Transmembrane</keyword>
<name>A0ABZ3BMR1_BURPY</name>
<dbReference type="Proteomes" id="UP001484179">
    <property type="component" value="Chromosome 2"/>
</dbReference>
<evidence type="ECO:0000256" key="1">
    <source>
        <dbReference type="SAM" id="Phobius"/>
    </source>
</evidence>
<dbReference type="Pfam" id="PF11666">
    <property type="entry name" value="DUF2933"/>
    <property type="match status" value="1"/>
</dbReference>
<dbReference type="RefSeq" id="WP_342310227.1">
    <property type="nucleotide sequence ID" value="NZ_CP150850.1"/>
</dbReference>
<evidence type="ECO:0000313" key="3">
    <source>
        <dbReference type="Proteomes" id="UP001484179"/>
    </source>
</evidence>
<feature type="transmembrane region" description="Helical" evidence="1">
    <location>
        <begin position="32"/>
        <end position="52"/>
    </location>
</feature>
<keyword evidence="1" id="KW-1133">Transmembrane helix</keyword>
<dbReference type="EMBL" id="CP150850">
    <property type="protein sequence ID" value="WZW56301.1"/>
    <property type="molecule type" value="Genomic_DNA"/>
</dbReference>
<protein>
    <submittedName>
        <fullName evidence="2">DUF2933 domain-containing protein</fullName>
    </submittedName>
</protein>
<reference evidence="2 3" key="1">
    <citation type="submission" date="2024-04" db="EMBL/GenBank/DDBJ databases">
        <title>Biological Control Activity of Plant Growth Promoting Rhizobacteria Burkholderia pyrrocinia BX1 against Tobacco black shank Introduction Tobacco black shank (TBS) caused by the oomycete Phytophthora. nicotianae (P. nicotianae) has become a destructive soil.</title>
        <authorList>
            <person name="Liu X."/>
            <person name="Shu C."/>
        </authorList>
    </citation>
    <scope>NUCLEOTIDE SEQUENCE [LARGE SCALE GENOMIC DNA]</scope>
    <source>
        <strain evidence="2 3">BX1</strain>
    </source>
</reference>
<dbReference type="InterPro" id="IPR021682">
    <property type="entry name" value="DUF2933"/>
</dbReference>
<keyword evidence="3" id="KW-1185">Reference proteome</keyword>
<proteinExistence type="predicted"/>
<sequence length="75" mass="8139">MKCNWKTMVAIGFALVAVIAIAYWAFPPLRGPLATLAVIASAFICPLSMIFMMRGMQSHTDAPDTGARLTDKAEH</sequence>
<gene>
    <name evidence="2" type="ORF">WN985_27505</name>
</gene>
<organism evidence="2 3">
    <name type="scientific">Burkholderia pyrrocinia</name>
    <name type="common">Pseudomonas pyrrocinia</name>
    <dbReference type="NCBI Taxonomy" id="60550"/>
    <lineage>
        <taxon>Bacteria</taxon>
        <taxon>Pseudomonadati</taxon>
        <taxon>Pseudomonadota</taxon>
        <taxon>Betaproteobacteria</taxon>
        <taxon>Burkholderiales</taxon>
        <taxon>Burkholderiaceae</taxon>
        <taxon>Burkholderia</taxon>
        <taxon>Burkholderia cepacia complex</taxon>
    </lineage>
</organism>
<keyword evidence="1" id="KW-0472">Membrane</keyword>
<evidence type="ECO:0000313" key="2">
    <source>
        <dbReference type="EMBL" id="WZW56301.1"/>
    </source>
</evidence>
<feature type="transmembrane region" description="Helical" evidence="1">
    <location>
        <begin position="7"/>
        <end position="26"/>
    </location>
</feature>
<accession>A0ABZ3BMR1</accession>